<name>A0A1Q9DV98_SYMMI</name>
<comment type="caution">
    <text evidence="1">The sequence shown here is derived from an EMBL/GenBank/DDBJ whole genome shotgun (WGS) entry which is preliminary data.</text>
</comment>
<evidence type="ECO:0000313" key="2">
    <source>
        <dbReference type="Proteomes" id="UP000186817"/>
    </source>
</evidence>
<evidence type="ECO:0000313" key="1">
    <source>
        <dbReference type="EMBL" id="OLP99084.1"/>
    </source>
</evidence>
<reference evidence="1 2" key="1">
    <citation type="submission" date="2016-02" db="EMBL/GenBank/DDBJ databases">
        <title>Genome analysis of coral dinoflagellate symbionts highlights evolutionary adaptations to a symbiotic lifestyle.</title>
        <authorList>
            <person name="Aranda M."/>
            <person name="Li Y."/>
            <person name="Liew Y.J."/>
            <person name="Baumgarten S."/>
            <person name="Simakov O."/>
            <person name="Wilson M."/>
            <person name="Piel J."/>
            <person name="Ashoor H."/>
            <person name="Bougouffa S."/>
            <person name="Bajic V.B."/>
            <person name="Ryu T."/>
            <person name="Ravasi T."/>
            <person name="Bayer T."/>
            <person name="Micklem G."/>
            <person name="Kim H."/>
            <person name="Bhak J."/>
            <person name="Lajeunesse T.C."/>
            <person name="Voolstra C.R."/>
        </authorList>
    </citation>
    <scope>NUCLEOTIDE SEQUENCE [LARGE SCALE GENOMIC DNA]</scope>
    <source>
        <strain evidence="1 2">CCMP2467</strain>
    </source>
</reference>
<keyword evidence="2" id="KW-1185">Reference proteome</keyword>
<accession>A0A1Q9DV98</accession>
<gene>
    <name evidence="1" type="ORF">AK812_SmicGene18392</name>
</gene>
<dbReference type="Proteomes" id="UP000186817">
    <property type="component" value="Unassembled WGS sequence"/>
</dbReference>
<organism evidence="1 2">
    <name type="scientific">Symbiodinium microadriaticum</name>
    <name type="common">Dinoflagellate</name>
    <name type="synonym">Zooxanthella microadriatica</name>
    <dbReference type="NCBI Taxonomy" id="2951"/>
    <lineage>
        <taxon>Eukaryota</taxon>
        <taxon>Sar</taxon>
        <taxon>Alveolata</taxon>
        <taxon>Dinophyceae</taxon>
        <taxon>Suessiales</taxon>
        <taxon>Symbiodiniaceae</taxon>
        <taxon>Symbiodinium</taxon>
    </lineage>
</organism>
<dbReference type="AlphaFoldDB" id="A0A1Q9DV98"/>
<proteinExistence type="predicted"/>
<protein>
    <submittedName>
        <fullName evidence="1">Uncharacterized protein</fullName>
    </submittedName>
</protein>
<sequence>MRTSIPCTNRESPEQWHSLSSGEELAFWTIARPLSPAPAKLPIFPLLPDTASGSLDDLGGHFGAGAAGSTLEEVLDRAKGCGDSMGSALRGGIIDSLSAGDHERAKASALLALASLDPWFSRLRQGTRLRTLLHVLAILPLLGLSARVDEQLRV</sequence>
<dbReference type="EMBL" id="LSRX01000374">
    <property type="protein sequence ID" value="OLP99084.1"/>
    <property type="molecule type" value="Genomic_DNA"/>
</dbReference>